<dbReference type="SUPFAM" id="SSF101327">
    <property type="entry name" value="YgfB-like"/>
    <property type="match status" value="1"/>
</dbReference>
<dbReference type="Gene3D" id="1.20.120.740">
    <property type="entry name" value="YgfB uncharacterised protein family UPF0149, PF03695"/>
    <property type="match status" value="1"/>
</dbReference>
<dbReference type="Proteomes" id="UP001339429">
    <property type="component" value="Unassembled WGS sequence"/>
</dbReference>
<dbReference type="NCBIfam" id="NF002477">
    <property type="entry name" value="PRK01736.1"/>
    <property type="match status" value="1"/>
</dbReference>
<gene>
    <name evidence="4" type="ORF">CZ809_02836</name>
    <name evidence="3" type="ORF">VXS00_15695</name>
</gene>
<dbReference type="EMBL" id="JAYXUD010000016">
    <property type="protein sequence ID" value="MEC6900089.1"/>
    <property type="molecule type" value="Genomic_DNA"/>
</dbReference>
<protein>
    <recommendedName>
        <fullName evidence="2">UPF0149 protein CZ809_02836</fullName>
    </recommendedName>
</protein>
<dbReference type="PANTHER" id="PTHR37528:SF1">
    <property type="entry name" value="UPF0149 PROTEIN YGFB"/>
    <property type="match status" value="1"/>
</dbReference>
<evidence type="ECO:0000313" key="5">
    <source>
        <dbReference type="Proteomes" id="UP000189966"/>
    </source>
</evidence>
<sequence>MSEITLPTYQAVEAELKQQGLAAMPAELHGLLSGMICGGLAVDDESWVGPVCDYANEGQPMTDGAKMMVRTLFTTTADELIGGGFEFSLLMPDDDEPLATRAEALTEWVNSFISGLGLMDLQKNQLSEEITEALADLQEISQLGIDEDEDLEDQAALFEQVLEHVRMCVLSCHSELGQRLVNDDNADEMPTLH</sequence>
<evidence type="ECO:0000313" key="6">
    <source>
        <dbReference type="Proteomes" id="UP001339429"/>
    </source>
</evidence>
<organism evidence="4 5">
    <name type="scientific">Photobacterium piscicola</name>
    <dbReference type="NCBI Taxonomy" id="1378299"/>
    <lineage>
        <taxon>Bacteria</taxon>
        <taxon>Pseudomonadati</taxon>
        <taxon>Pseudomonadota</taxon>
        <taxon>Gammaproteobacteria</taxon>
        <taxon>Vibrionales</taxon>
        <taxon>Vibrionaceae</taxon>
        <taxon>Photobacterium</taxon>
    </lineage>
</organism>
<evidence type="ECO:0000256" key="2">
    <source>
        <dbReference type="HAMAP-Rule" id="MF_00346"/>
    </source>
</evidence>
<dbReference type="GO" id="GO:0005829">
    <property type="term" value="C:cytosol"/>
    <property type="evidence" value="ECO:0007669"/>
    <property type="project" value="TreeGrafter"/>
</dbReference>
<dbReference type="RefSeq" id="WP_080158236.1">
    <property type="nucleotide sequence ID" value="NZ_CP175534.1"/>
</dbReference>
<dbReference type="AlphaFoldDB" id="A0A1T5I302"/>
<proteinExistence type="inferred from homology"/>
<dbReference type="Pfam" id="PF03695">
    <property type="entry name" value="UPF0149"/>
    <property type="match status" value="1"/>
</dbReference>
<reference evidence="3 6" key="2">
    <citation type="submission" date="2024-01" db="EMBL/GenBank/DDBJ databases">
        <title>Active colonisers of the gastrointestinal tract of Atlantic salmon farmed in a warm water region.</title>
        <authorList>
            <person name="Bowman J.P."/>
        </authorList>
    </citation>
    <scope>NUCLEOTIDE SEQUENCE [LARGE SCALE GENOMIC DNA]</scope>
    <source>
        <strain evidence="3 6">S4MW1</strain>
    </source>
</reference>
<reference evidence="4 5" key="1">
    <citation type="submission" date="2017-02" db="EMBL/GenBank/DDBJ databases">
        <authorList>
            <person name="Peterson S.W."/>
        </authorList>
    </citation>
    <scope>NUCLEOTIDE SEQUENCE [LARGE SCALE GENOMIC DNA]</scope>
    <source>
        <strain evidence="5">type strain: NCCB 100098</strain>
        <strain evidence="4">Type strain: NCCB 100098</strain>
    </source>
</reference>
<dbReference type="NCBIfam" id="TIGR02292">
    <property type="entry name" value="ygfB_yecA"/>
    <property type="match status" value="1"/>
</dbReference>
<evidence type="ECO:0000313" key="4">
    <source>
        <dbReference type="EMBL" id="SKC33265.1"/>
    </source>
</evidence>
<dbReference type="InterPro" id="IPR036255">
    <property type="entry name" value="YgfB-like_sf"/>
</dbReference>
<evidence type="ECO:0000256" key="1">
    <source>
        <dbReference type="ARBA" id="ARBA00038308"/>
    </source>
</evidence>
<keyword evidence="6" id="KW-1185">Reference proteome</keyword>
<accession>A0A1T5I302</accession>
<dbReference type="InterPro" id="IPR011978">
    <property type="entry name" value="YgfB-like"/>
</dbReference>
<dbReference type="HAMAP" id="MF_00346">
    <property type="entry name" value="UPF0149"/>
    <property type="match status" value="1"/>
</dbReference>
<comment type="similarity">
    <text evidence="1 2">Belongs to the UPF0149 family.</text>
</comment>
<evidence type="ECO:0000313" key="3">
    <source>
        <dbReference type="EMBL" id="MEC6900089.1"/>
    </source>
</evidence>
<dbReference type="Proteomes" id="UP000189966">
    <property type="component" value="Unassembled WGS sequence"/>
</dbReference>
<name>A0A1T5I302_9GAMM</name>
<dbReference type="OrthoDB" id="9783391at2"/>
<dbReference type="PANTHER" id="PTHR37528">
    <property type="entry name" value="UPF0149 PROTEIN YGFB"/>
    <property type="match status" value="1"/>
</dbReference>
<dbReference type="EMBL" id="FUZI01000005">
    <property type="protein sequence ID" value="SKC33265.1"/>
    <property type="molecule type" value="Genomic_DNA"/>
</dbReference>